<evidence type="ECO:0000313" key="1">
    <source>
        <dbReference type="EMBL" id="VFQ87555.1"/>
    </source>
</evidence>
<dbReference type="PANTHER" id="PTHR31579:SF1">
    <property type="entry name" value="OS03G0796600 PROTEIN"/>
    <property type="match status" value="1"/>
</dbReference>
<dbReference type="OrthoDB" id="691424at2759"/>
<evidence type="ECO:0000313" key="2">
    <source>
        <dbReference type="Proteomes" id="UP000595140"/>
    </source>
</evidence>
<proteinExistence type="predicted"/>
<accession>A0A484MFM8</accession>
<dbReference type="EMBL" id="OOIL02003369">
    <property type="protein sequence ID" value="VFQ87555.1"/>
    <property type="molecule type" value="Genomic_DNA"/>
</dbReference>
<sequence length="394" mass="43137">MTVTKIVPIGSQAYGAACARNDSGRPISKSRFKRLFDFPSVLRNSSAAEKLAPAAVAGGEVPYGKGGFSTIVAEFEPSSICLTKMVQNFIEESNEKQTPKGLKCGRSRCNCFNGKSDDSSDEEFDFTDFRSADYVRNPSFCADSSDSLKSLVVCASPAERNLLAETSKIAEKNKAFFKSKEDSRKIVADGLRSLGYTASICRSKWEKTSKIPAGVYEYIDVTVEGDRVLIDVDFRSEFEIARSTGGYKAVLQSLPFIFVGKPDRLLQIVSIASEAAKLSLKKKGMHIPPWRKAEYMKAKWLSPYTRTPPPRAEPVAATGGIQAEAGSEYGDLDLIFGEKEMFLAKNENATSALSPPSKKPEVIKWQPPEIKPIGGEKRNEFVATGLAALFKEKS</sequence>
<dbReference type="PANTHER" id="PTHR31579">
    <property type="entry name" value="OS03G0796600 PROTEIN"/>
    <property type="match status" value="1"/>
</dbReference>
<protein>
    <recommendedName>
        <fullName evidence="3">DUF506 domain-containing protein</fullName>
    </recommendedName>
</protein>
<dbReference type="AlphaFoldDB" id="A0A484MFM8"/>
<keyword evidence="2" id="KW-1185">Reference proteome</keyword>
<dbReference type="InterPro" id="IPR006502">
    <property type="entry name" value="PDDEXK-like"/>
</dbReference>
<organism evidence="1 2">
    <name type="scientific">Cuscuta campestris</name>
    <dbReference type="NCBI Taxonomy" id="132261"/>
    <lineage>
        <taxon>Eukaryota</taxon>
        <taxon>Viridiplantae</taxon>
        <taxon>Streptophyta</taxon>
        <taxon>Embryophyta</taxon>
        <taxon>Tracheophyta</taxon>
        <taxon>Spermatophyta</taxon>
        <taxon>Magnoliopsida</taxon>
        <taxon>eudicotyledons</taxon>
        <taxon>Gunneridae</taxon>
        <taxon>Pentapetalae</taxon>
        <taxon>asterids</taxon>
        <taxon>lamiids</taxon>
        <taxon>Solanales</taxon>
        <taxon>Convolvulaceae</taxon>
        <taxon>Cuscuteae</taxon>
        <taxon>Cuscuta</taxon>
        <taxon>Cuscuta subgen. Grammica</taxon>
        <taxon>Cuscuta sect. Cleistogrammica</taxon>
    </lineage>
</organism>
<evidence type="ECO:0008006" key="3">
    <source>
        <dbReference type="Google" id="ProtNLM"/>
    </source>
</evidence>
<dbReference type="Pfam" id="PF04720">
    <property type="entry name" value="PDDEXK_6"/>
    <property type="match status" value="1"/>
</dbReference>
<dbReference type="Proteomes" id="UP000595140">
    <property type="component" value="Unassembled WGS sequence"/>
</dbReference>
<dbReference type="NCBIfam" id="TIGR01615">
    <property type="entry name" value="A_thal_3542"/>
    <property type="match status" value="1"/>
</dbReference>
<name>A0A484MFM8_9ASTE</name>
<reference evidence="1 2" key="1">
    <citation type="submission" date="2018-04" db="EMBL/GenBank/DDBJ databases">
        <authorList>
            <person name="Vogel A."/>
        </authorList>
    </citation>
    <scope>NUCLEOTIDE SEQUENCE [LARGE SCALE GENOMIC DNA]</scope>
</reference>
<gene>
    <name evidence="1" type="ORF">CCAM_LOCUS29331</name>
</gene>